<feature type="domain" description="CtsR N-terminal HTH" evidence="8">
    <location>
        <begin position="3"/>
        <end position="75"/>
    </location>
</feature>
<evidence type="ECO:0000256" key="1">
    <source>
        <dbReference type="ARBA" id="ARBA00010189"/>
    </source>
</evidence>
<gene>
    <name evidence="10" type="ordered locus">CKL_0192</name>
</gene>
<feature type="domain" description="CtsR C-terminal dimerization" evidence="9">
    <location>
        <begin position="79"/>
        <end position="148"/>
    </location>
</feature>
<keyword evidence="3 7" id="KW-0678">Repressor</keyword>
<dbReference type="GO" id="GO:0003677">
    <property type="term" value="F:DNA binding"/>
    <property type="evidence" value="ECO:0007669"/>
    <property type="project" value="UniProtKB-UniRule"/>
</dbReference>
<dbReference type="Pfam" id="PF05848">
    <property type="entry name" value="CtsR"/>
    <property type="match status" value="1"/>
</dbReference>
<evidence type="ECO:0000256" key="5">
    <source>
        <dbReference type="ARBA" id="ARBA00023125"/>
    </source>
</evidence>
<proteinExistence type="inferred from homology"/>
<dbReference type="STRING" id="431943.CKL_0192"/>
<keyword evidence="5 7" id="KW-0238">DNA-binding</keyword>
<protein>
    <recommendedName>
        <fullName evidence="2 7">Transcriptional regulator CtsR</fullName>
    </recommendedName>
</protein>
<dbReference type="AlphaFoldDB" id="A5N4L7"/>
<dbReference type="KEGG" id="ckl:CKL_0192"/>
<dbReference type="Gene3D" id="1.10.1200.150">
    <property type="entry name" value="Transcriptional regulator CtsR, C-terminal domain"/>
    <property type="match status" value="1"/>
</dbReference>
<dbReference type="PIRSF" id="PIRSF010607">
    <property type="entry name" value="Txn_repr_CtsR"/>
    <property type="match status" value="1"/>
</dbReference>
<evidence type="ECO:0000256" key="7">
    <source>
        <dbReference type="PIRNR" id="PIRNR010607"/>
    </source>
</evidence>
<evidence type="ECO:0000313" key="10">
    <source>
        <dbReference type="EMBL" id="EDK32248.1"/>
    </source>
</evidence>
<dbReference type="eggNOG" id="COG4463">
    <property type="taxonomic scope" value="Bacteria"/>
</dbReference>
<evidence type="ECO:0000259" key="8">
    <source>
        <dbReference type="Pfam" id="PF05848"/>
    </source>
</evidence>
<dbReference type="InterPro" id="IPR041902">
    <property type="entry name" value="CtsR_N_sf"/>
</dbReference>
<keyword evidence="6 7" id="KW-0804">Transcription</keyword>
<keyword evidence="11" id="KW-1185">Reference proteome</keyword>
<dbReference type="Proteomes" id="UP000002411">
    <property type="component" value="Chromosome"/>
</dbReference>
<organism evidence="10 11">
    <name type="scientific">Clostridium kluyveri (strain ATCC 8527 / DSM 555 / NBRC 12016 / NCIMB 10680 / K1)</name>
    <dbReference type="NCBI Taxonomy" id="431943"/>
    <lineage>
        <taxon>Bacteria</taxon>
        <taxon>Bacillati</taxon>
        <taxon>Bacillota</taxon>
        <taxon>Clostridia</taxon>
        <taxon>Eubacteriales</taxon>
        <taxon>Clostridiaceae</taxon>
        <taxon>Clostridium</taxon>
    </lineage>
</organism>
<name>A5N4L7_CLOK5</name>
<keyword evidence="4 7" id="KW-0805">Transcription regulation</keyword>
<dbReference type="InterPro" id="IPR040465">
    <property type="entry name" value="CtsR_N"/>
</dbReference>
<dbReference type="InterPro" id="IPR041908">
    <property type="entry name" value="CtsR_C_sf"/>
</dbReference>
<dbReference type="GO" id="GO:0006355">
    <property type="term" value="P:regulation of DNA-templated transcription"/>
    <property type="evidence" value="ECO:0007669"/>
    <property type="project" value="UniProtKB-UniRule"/>
</dbReference>
<evidence type="ECO:0000256" key="6">
    <source>
        <dbReference type="ARBA" id="ARBA00023163"/>
    </source>
</evidence>
<accession>A5N4L7</accession>
<reference evidence="10 11" key="1">
    <citation type="journal article" date="2008" name="Proc. Natl. Acad. Sci. U.S.A.">
        <title>The genome of Clostridium kluyveri, a strict anaerobe with unique metabolic features.</title>
        <authorList>
            <person name="Seedorf H."/>
            <person name="Fricke W.F."/>
            <person name="Veith B."/>
            <person name="Brueggemann H."/>
            <person name="Liesegang H."/>
            <person name="Strittmatter A."/>
            <person name="Miethke M."/>
            <person name="Buckel W."/>
            <person name="Hinderberger J."/>
            <person name="Li F."/>
            <person name="Hagemeier C."/>
            <person name="Thauer R.K."/>
            <person name="Gottschalk G."/>
        </authorList>
    </citation>
    <scope>NUCLEOTIDE SEQUENCE [LARGE SCALE GENOMIC DNA]</scope>
    <source>
        <strain evidence="11">ATCC 8527 / DSM 555 / NCIMB 10680</strain>
    </source>
</reference>
<dbReference type="EMBL" id="CP000673">
    <property type="protein sequence ID" value="EDK32248.1"/>
    <property type="molecule type" value="Genomic_DNA"/>
</dbReference>
<evidence type="ECO:0000313" key="11">
    <source>
        <dbReference type="Proteomes" id="UP000002411"/>
    </source>
</evidence>
<dbReference type="HOGENOM" id="CLU_118139_0_0_9"/>
<dbReference type="Pfam" id="PF17727">
    <property type="entry name" value="CtsR_C"/>
    <property type="match status" value="1"/>
</dbReference>
<dbReference type="RefSeq" id="WP_011988774.1">
    <property type="nucleotide sequence ID" value="NC_009706.1"/>
</dbReference>
<dbReference type="InterPro" id="IPR008463">
    <property type="entry name" value="CtsR"/>
</dbReference>
<evidence type="ECO:0000259" key="9">
    <source>
        <dbReference type="Pfam" id="PF17727"/>
    </source>
</evidence>
<sequence>MARLSDIIEEFIKDMFNNSNNNDELQIGRNELANHFSCAPSQINYVLTTRFTMDKGYYIESKRGGGGYIIIKKVEINCNKNLLDIIIERIGDSITYNAGAQIIEGLFEEEIITERETIILKAVINDRTLNTMMENKNKLRADILKALMLVIFNTPKFVINR</sequence>
<comment type="similarity">
    <text evidence="1 7">Belongs to the CtsR family.</text>
</comment>
<dbReference type="InterPro" id="IPR041473">
    <property type="entry name" value="CtsR_C"/>
</dbReference>
<evidence type="ECO:0000256" key="3">
    <source>
        <dbReference type="ARBA" id="ARBA00022491"/>
    </source>
</evidence>
<dbReference type="Gene3D" id="3.30.56.130">
    <property type="entry name" value="Transcriptional regulator CtsR, winged HTH domain"/>
    <property type="match status" value="1"/>
</dbReference>
<evidence type="ECO:0000256" key="2">
    <source>
        <dbReference type="ARBA" id="ARBA00014129"/>
    </source>
</evidence>
<evidence type="ECO:0000256" key="4">
    <source>
        <dbReference type="ARBA" id="ARBA00023015"/>
    </source>
</evidence>